<protein>
    <submittedName>
        <fullName evidence="1">Uncharacterized protein</fullName>
    </submittedName>
</protein>
<sequence>MTTTNTATDIETATRAAGEADERVDAIRASIRTGNTKIKPGDLESAEADARLAHLRIESIEAAALTQTELDRLEAISAVRAEIEAAIDDPTPFVEALRAVEKASIAWIELNEARAAEMRGWRKRLRDLGVNEVRRGTTAPEASGIAPLLSNYAGLDILIDTGHIGSVDASEYLTALTTLPTAAILHPERRPEDLYARLVRELGHVPNKN</sequence>
<evidence type="ECO:0000313" key="2">
    <source>
        <dbReference type="Proteomes" id="UP000703720"/>
    </source>
</evidence>
<reference evidence="1 2" key="1">
    <citation type="submission" date="2021-03" db="EMBL/GenBank/DDBJ databases">
        <title>Sequencing the genomes of 1000 actinobacteria strains.</title>
        <authorList>
            <person name="Klenk H.-P."/>
        </authorList>
    </citation>
    <scope>NUCLEOTIDE SEQUENCE [LARGE SCALE GENOMIC DNA]</scope>
    <source>
        <strain evidence="1 2">DSM 13468</strain>
    </source>
</reference>
<dbReference type="RefSeq" id="WP_210098095.1">
    <property type="nucleotide sequence ID" value="NZ_BAAAIO010000003.1"/>
</dbReference>
<dbReference type="EMBL" id="JAGIOA010000001">
    <property type="protein sequence ID" value="MBP2378946.1"/>
    <property type="molecule type" value="Genomic_DNA"/>
</dbReference>
<keyword evidence="2" id="KW-1185">Reference proteome</keyword>
<proteinExistence type="predicted"/>
<gene>
    <name evidence="1" type="ORF">JOF42_002441</name>
</gene>
<evidence type="ECO:0000313" key="1">
    <source>
        <dbReference type="EMBL" id="MBP2378946.1"/>
    </source>
</evidence>
<dbReference type="Proteomes" id="UP000703720">
    <property type="component" value="Unassembled WGS sequence"/>
</dbReference>
<organism evidence="1 2">
    <name type="scientific">Microbacterium phyllosphaerae</name>
    <dbReference type="NCBI Taxonomy" id="124798"/>
    <lineage>
        <taxon>Bacteria</taxon>
        <taxon>Bacillati</taxon>
        <taxon>Actinomycetota</taxon>
        <taxon>Actinomycetes</taxon>
        <taxon>Micrococcales</taxon>
        <taxon>Microbacteriaceae</taxon>
        <taxon>Microbacterium</taxon>
    </lineage>
</organism>
<accession>A0ABS4WS13</accession>
<name>A0ABS4WS13_9MICO</name>
<comment type="caution">
    <text evidence="1">The sequence shown here is derived from an EMBL/GenBank/DDBJ whole genome shotgun (WGS) entry which is preliminary data.</text>
</comment>